<gene>
    <name evidence="4" type="ORF">LWI28_026880</name>
</gene>
<evidence type="ECO:0000256" key="2">
    <source>
        <dbReference type="PROSITE-ProRule" id="PRU00708"/>
    </source>
</evidence>
<reference evidence="4" key="2">
    <citation type="submission" date="2023-02" db="EMBL/GenBank/DDBJ databases">
        <authorList>
            <person name="Swenson N.G."/>
            <person name="Wegrzyn J.L."/>
            <person name="Mcevoy S.L."/>
        </authorList>
    </citation>
    <scope>NUCLEOTIDE SEQUENCE</scope>
    <source>
        <strain evidence="4">91603</strain>
        <tissue evidence="4">Leaf</tissue>
    </source>
</reference>
<dbReference type="Pfam" id="PF13041">
    <property type="entry name" value="PPR_2"/>
    <property type="match status" value="1"/>
</dbReference>
<organism evidence="4 5">
    <name type="scientific">Acer negundo</name>
    <name type="common">Box elder</name>
    <dbReference type="NCBI Taxonomy" id="4023"/>
    <lineage>
        <taxon>Eukaryota</taxon>
        <taxon>Viridiplantae</taxon>
        <taxon>Streptophyta</taxon>
        <taxon>Embryophyta</taxon>
        <taxon>Tracheophyta</taxon>
        <taxon>Spermatophyta</taxon>
        <taxon>Magnoliopsida</taxon>
        <taxon>eudicotyledons</taxon>
        <taxon>Gunneridae</taxon>
        <taxon>Pentapetalae</taxon>
        <taxon>rosids</taxon>
        <taxon>malvids</taxon>
        <taxon>Sapindales</taxon>
        <taxon>Sapindaceae</taxon>
        <taxon>Hippocastanoideae</taxon>
        <taxon>Acereae</taxon>
        <taxon>Acer</taxon>
    </lineage>
</organism>
<comment type="caution">
    <text evidence="4">The sequence shown here is derived from an EMBL/GenBank/DDBJ whole genome shotgun (WGS) entry which is preliminary data.</text>
</comment>
<dbReference type="PANTHER" id="PTHR47926">
    <property type="entry name" value="PENTATRICOPEPTIDE REPEAT-CONTAINING PROTEIN"/>
    <property type="match status" value="1"/>
</dbReference>
<protein>
    <recommendedName>
        <fullName evidence="6">Pentatricopeptide repeat-containing protein</fullName>
    </recommendedName>
</protein>
<dbReference type="GO" id="GO:0003723">
    <property type="term" value="F:RNA binding"/>
    <property type="evidence" value="ECO:0007669"/>
    <property type="project" value="InterPro"/>
</dbReference>
<dbReference type="AlphaFoldDB" id="A0AAD5IAT1"/>
<feature type="compositionally biased region" description="Polar residues" evidence="3">
    <location>
        <begin position="1"/>
        <end position="12"/>
    </location>
</feature>
<evidence type="ECO:0008006" key="6">
    <source>
        <dbReference type="Google" id="ProtNLM"/>
    </source>
</evidence>
<dbReference type="Proteomes" id="UP001064489">
    <property type="component" value="Chromosome 11"/>
</dbReference>
<dbReference type="Pfam" id="PF01535">
    <property type="entry name" value="PPR"/>
    <property type="match status" value="2"/>
</dbReference>
<dbReference type="InterPro" id="IPR002885">
    <property type="entry name" value="PPR_rpt"/>
</dbReference>
<evidence type="ECO:0000256" key="3">
    <source>
        <dbReference type="SAM" id="MobiDB-lite"/>
    </source>
</evidence>
<reference evidence="4" key="1">
    <citation type="journal article" date="2022" name="Plant J.">
        <title>Strategies of tolerance reflected in two North American maple genomes.</title>
        <authorList>
            <person name="McEvoy S.L."/>
            <person name="Sezen U.U."/>
            <person name="Trouern-Trend A."/>
            <person name="McMahon S.M."/>
            <person name="Schaberg P.G."/>
            <person name="Yang J."/>
            <person name="Wegrzyn J.L."/>
            <person name="Swenson N.G."/>
        </authorList>
    </citation>
    <scope>NUCLEOTIDE SEQUENCE</scope>
    <source>
        <strain evidence="4">91603</strain>
    </source>
</reference>
<dbReference type="Gene3D" id="1.25.40.10">
    <property type="entry name" value="Tetratricopeptide repeat domain"/>
    <property type="match status" value="1"/>
</dbReference>
<dbReference type="InterPro" id="IPR046960">
    <property type="entry name" value="PPR_At4g14850-like_plant"/>
</dbReference>
<dbReference type="PROSITE" id="PS51375">
    <property type="entry name" value="PPR"/>
    <property type="match status" value="2"/>
</dbReference>
<feature type="region of interest" description="Disordered" evidence="3">
    <location>
        <begin position="1"/>
        <end position="22"/>
    </location>
</feature>
<dbReference type="InterPro" id="IPR011990">
    <property type="entry name" value="TPR-like_helical_dom_sf"/>
</dbReference>
<name>A0AAD5IAT1_ACENE</name>
<keyword evidence="5" id="KW-1185">Reference proteome</keyword>
<evidence type="ECO:0000256" key="1">
    <source>
        <dbReference type="ARBA" id="ARBA00022737"/>
    </source>
</evidence>
<feature type="repeat" description="PPR" evidence="2">
    <location>
        <begin position="129"/>
        <end position="163"/>
    </location>
</feature>
<proteinExistence type="predicted"/>
<dbReference type="EMBL" id="JAJSOW010000108">
    <property type="protein sequence ID" value="KAI9154476.1"/>
    <property type="molecule type" value="Genomic_DNA"/>
</dbReference>
<accession>A0AAD5IAT1</accession>
<evidence type="ECO:0000313" key="5">
    <source>
        <dbReference type="Proteomes" id="UP001064489"/>
    </source>
</evidence>
<dbReference type="NCBIfam" id="TIGR00756">
    <property type="entry name" value="PPR"/>
    <property type="match status" value="2"/>
</dbReference>
<feature type="repeat" description="PPR" evidence="2">
    <location>
        <begin position="164"/>
        <end position="198"/>
    </location>
</feature>
<dbReference type="GO" id="GO:0009451">
    <property type="term" value="P:RNA modification"/>
    <property type="evidence" value="ECO:0007669"/>
    <property type="project" value="InterPro"/>
</dbReference>
<sequence>MGQTRPNSNSKPKPTLPGNRPTTLVDMMQFVSDWFEFEENSVDESAESERINRIESELSKNETVKNDEGNDKMEFSGDIVVDCVNSVQEKVVDCFDVVKNEGENDKMELKHIGAGISKESENFANIERDLCTWNSMISRYVSIGLLDLAVEMLNSMRLDDFEPDVIAWNTVMDAYCRMGLCEEAWKFFEHIKEPSIISWTILILGYSGIRKHEVSLCIFRDMMNCGASADSNSPSSVLSLAGIWVL</sequence>
<keyword evidence="1" id="KW-0677">Repeat</keyword>
<evidence type="ECO:0000313" key="4">
    <source>
        <dbReference type="EMBL" id="KAI9154476.1"/>
    </source>
</evidence>